<keyword evidence="2" id="KW-0325">Glycoprotein</keyword>
<comment type="similarity">
    <text evidence="1">Belongs to the 'GDSL' lipolytic enzyme family.</text>
</comment>
<feature type="chain" id="PRO_5015464145" evidence="3">
    <location>
        <begin position="22"/>
        <end position="407"/>
    </location>
</feature>
<evidence type="ECO:0000313" key="5">
    <source>
        <dbReference type="Proteomes" id="UP000245207"/>
    </source>
</evidence>
<dbReference type="PANTHER" id="PTHR22835">
    <property type="entry name" value="ZINC FINGER FYVE DOMAIN CONTAINING PROTEIN"/>
    <property type="match status" value="1"/>
</dbReference>
<dbReference type="EMBL" id="PKPP01021034">
    <property type="protein sequence ID" value="PWA34959.1"/>
    <property type="molecule type" value="Genomic_DNA"/>
</dbReference>
<feature type="signal peptide" evidence="3">
    <location>
        <begin position="1"/>
        <end position="21"/>
    </location>
</feature>
<organism evidence="4 5">
    <name type="scientific">Artemisia annua</name>
    <name type="common">Sweet wormwood</name>
    <dbReference type="NCBI Taxonomy" id="35608"/>
    <lineage>
        <taxon>Eukaryota</taxon>
        <taxon>Viridiplantae</taxon>
        <taxon>Streptophyta</taxon>
        <taxon>Embryophyta</taxon>
        <taxon>Tracheophyta</taxon>
        <taxon>Spermatophyta</taxon>
        <taxon>Magnoliopsida</taxon>
        <taxon>eudicotyledons</taxon>
        <taxon>Gunneridae</taxon>
        <taxon>Pentapetalae</taxon>
        <taxon>asterids</taxon>
        <taxon>campanulids</taxon>
        <taxon>Asterales</taxon>
        <taxon>Asteraceae</taxon>
        <taxon>Asteroideae</taxon>
        <taxon>Anthemideae</taxon>
        <taxon>Artemisiinae</taxon>
        <taxon>Artemisia</taxon>
    </lineage>
</organism>
<dbReference type="Gene3D" id="3.40.50.1110">
    <property type="entry name" value="SGNH hydrolase"/>
    <property type="match status" value="3"/>
</dbReference>
<dbReference type="OrthoDB" id="1600564at2759"/>
<dbReference type="Proteomes" id="UP000245207">
    <property type="component" value="Unassembled WGS sequence"/>
</dbReference>
<comment type="caution">
    <text evidence="4">The sequence shown here is derived from an EMBL/GenBank/DDBJ whole genome shotgun (WGS) entry which is preliminary data.</text>
</comment>
<sequence>MITICLLLIFVTLLLPISILSLPECNFPAVFNFGDSNSDTGALAAMYGQLPFPYGETYFHHSAGRYSDGRLVIDFIECNFPAVFNFGDSNSDTGALAAMYGQLPFPYGETYFHHSAGRYSDGRLVIDFIEVKVFIRVFGTSPVIVAGFIRLWHQTESAGVQWCLFLCDGLKYGRSRFRWCSLKPSQTSKSVQLVSFMQAEVKTDTICCITTVSVSAHMGEKQNVYGSGGRTFWIHNTGLVGCLAYILDTRAITPAEMDKYGCAAPYNDVSQYFNQKLKEAVIQLRKEFPSAAITYVDIYAVKYSLIAQAEKLVCCGHGGRYNFDDAKRCGSTEMVNGTKILIANSCEDPYSRIIWDGIHFTEAANKWIYDQIVDGAFSDPPCYSTRKTIGWDEYKVACSTYDGCFTL</sequence>
<keyword evidence="5" id="KW-1185">Reference proteome</keyword>
<evidence type="ECO:0000313" key="4">
    <source>
        <dbReference type="EMBL" id="PWA34959.1"/>
    </source>
</evidence>
<dbReference type="InterPro" id="IPR001087">
    <property type="entry name" value="GDSL"/>
</dbReference>
<keyword evidence="3" id="KW-0732">Signal</keyword>
<dbReference type="PANTHER" id="PTHR22835:SF117">
    <property type="entry name" value="GDSL-LIKE LIPASE_ACYLHYDROLASE"/>
    <property type="match status" value="1"/>
</dbReference>
<evidence type="ECO:0000256" key="2">
    <source>
        <dbReference type="ARBA" id="ARBA00023180"/>
    </source>
</evidence>
<dbReference type="GO" id="GO:0016788">
    <property type="term" value="F:hydrolase activity, acting on ester bonds"/>
    <property type="evidence" value="ECO:0007669"/>
    <property type="project" value="InterPro"/>
</dbReference>
<proteinExistence type="inferred from homology"/>
<dbReference type="STRING" id="35608.A0A2U1KDV6"/>
<dbReference type="InterPro" id="IPR036514">
    <property type="entry name" value="SGNH_hydro_sf"/>
</dbReference>
<evidence type="ECO:0000256" key="1">
    <source>
        <dbReference type="ARBA" id="ARBA00008668"/>
    </source>
</evidence>
<evidence type="ECO:0000256" key="3">
    <source>
        <dbReference type="SAM" id="SignalP"/>
    </source>
</evidence>
<name>A0A2U1KDV6_ARTAN</name>
<dbReference type="Pfam" id="PF00657">
    <property type="entry name" value="Lipase_GDSL"/>
    <property type="match status" value="1"/>
</dbReference>
<protein>
    <submittedName>
        <fullName evidence="4">GDSL-like Lipase/Acylhydrolase superfamily protein</fullName>
    </submittedName>
</protein>
<accession>A0A2U1KDV6</accession>
<keyword evidence="4" id="KW-0378">Hydrolase</keyword>
<dbReference type="AlphaFoldDB" id="A0A2U1KDV6"/>
<gene>
    <name evidence="4" type="ORF">CTI12_AA614030</name>
</gene>
<reference evidence="4 5" key="1">
    <citation type="journal article" date="2018" name="Mol. Plant">
        <title>The genome of Artemisia annua provides insight into the evolution of Asteraceae family and artemisinin biosynthesis.</title>
        <authorList>
            <person name="Shen Q."/>
            <person name="Zhang L."/>
            <person name="Liao Z."/>
            <person name="Wang S."/>
            <person name="Yan T."/>
            <person name="Shi P."/>
            <person name="Liu M."/>
            <person name="Fu X."/>
            <person name="Pan Q."/>
            <person name="Wang Y."/>
            <person name="Lv Z."/>
            <person name="Lu X."/>
            <person name="Zhang F."/>
            <person name="Jiang W."/>
            <person name="Ma Y."/>
            <person name="Chen M."/>
            <person name="Hao X."/>
            <person name="Li L."/>
            <person name="Tang Y."/>
            <person name="Lv G."/>
            <person name="Zhou Y."/>
            <person name="Sun X."/>
            <person name="Brodelius P.E."/>
            <person name="Rose J.K.C."/>
            <person name="Tang K."/>
        </authorList>
    </citation>
    <scope>NUCLEOTIDE SEQUENCE [LARGE SCALE GENOMIC DNA]</scope>
    <source>
        <strain evidence="5">cv. Huhao1</strain>
        <tissue evidence="4">Leaf</tissue>
    </source>
</reference>